<dbReference type="InterPro" id="IPR016187">
    <property type="entry name" value="CTDL_fold"/>
</dbReference>
<evidence type="ECO:0000259" key="2">
    <source>
        <dbReference type="PROSITE" id="PS50041"/>
    </source>
</evidence>
<dbReference type="Pfam" id="PF00059">
    <property type="entry name" value="Lectin_C"/>
    <property type="match status" value="1"/>
</dbReference>
<proteinExistence type="predicted"/>
<dbReference type="SMART" id="SM00034">
    <property type="entry name" value="CLECT"/>
    <property type="match status" value="1"/>
</dbReference>
<dbReference type="Ensembl" id="ENSNMLT00000017406.1">
    <property type="protein sequence ID" value="ENSNMLP00000015489.1"/>
    <property type="gene ID" value="ENSNMLG00000010270.1"/>
</dbReference>
<dbReference type="AlphaFoldDB" id="A0A8C6T6Q5"/>
<name>A0A8C6T6Q5_9GOBI</name>
<dbReference type="CDD" id="cd00037">
    <property type="entry name" value="CLECT"/>
    <property type="match status" value="1"/>
</dbReference>
<evidence type="ECO:0000313" key="4">
    <source>
        <dbReference type="Proteomes" id="UP000694523"/>
    </source>
</evidence>
<reference evidence="3" key="1">
    <citation type="submission" date="2025-08" db="UniProtKB">
        <authorList>
            <consortium name="Ensembl"/>
        </authorList>
    </citation>
    <scope>IDENTIFICATION</scope>
</reference>
<dbReference type="PANTHER" id="PTHR22803">
    <property type="entry name" value="MANNOSE, PHOSPHOLIPASE, LECTIN RECEPTOR RELATED"/>
    <property type="match status" value="1"/>
</dbReference>
<dbReference type="Gene3D" id="3.10.100.10">
    <property type="entry name" value="Mannose-Binding Protein A, subunit A"/>
    <property type="match status" value="1"/>
</dbReference>
<dbReference type="InterPro" id="IPR050111">
    <property type="entry name" value="C-type_lectin/snaclec_domain"/>
</dbReference>
<evidence type="ECO:0000256" key="1">
    <source>
        <dbReference type="SAM" id="SignalP"/>
    </source>
</evidence>
<protein>
    <recommendedName>
        <fullName evidence="2">C-type lectin domain-containing protein</fullName>
    </recommendedName>
</protein>
<dbReference type="PROSITE" id="PS50041">
    <property type="entry name" value="C_TYPE_LECTIN_2"/>
    <property type="match status" value="1"/>
</dbReference>
<feature type="chain" id="PRO_5034148364" description="C-type lectin domain-containing protein" evidence="1">
    <location>
        <begin position="19"/>
        <end position="152"/>
    </location>
</feature>
<keyword evidence="4" id="KW-1185">Reference proteome</keyword>
<evidence type="ECO:0000313" key="3">
    <source>
        <dbReference type="Ensembl" id="ENSNMLP00000015489.1"/>
    </source>
</evidence>
<reference evidence="3" key="2">
    <citation type="submission" date="2025-09" db="UniProtKB">
        <authorList>
            <consortium name="Ensembl"/>
        </authorList>
    </citation>
    <scope>IDENTIFICATION</scope>
</reference>
<keyword evidence="1" id="KW-0732">Signal</keyword>
<dbReference type="InterPro" id="IPR016186">
    <property type="entry name" value="C-type_lectin-like/link_sf"/>
</dbReference>
<feature type="signal peptide" evidence="1">
    <location>
        <begin position="1"/>
        <end position="18"/>
    </location>
</feature>
<organism evidence="3 4">
    <name type="scientific">Neogobius melanostomus</name>
    <name type="common">round goby</name>
    <dbReference type="NCBI Taxonomy" id="47308"/>
    <lineage>
        <taxon>Eukaryota</taxon>
        <taxon>Metazoa</taxon>
        <taxon>Chordata</taxon>
        <taxon>Craniata</taxon>
        <taxon>Vertebrata</taxon>
        <taxon>Euteleostomi</taxon>
        <taxon>Actinopterygii</taxon>
        <taxon>Neopterygii</taxon>
        <taxon>Teleostei</taxon>
        <taxon>Neoteleostei</taxon>
        <taxon>Acanthomorphata</taxon>
        <taxon>Gobiaria</taxon>
        <taxon>Gobiiformes</taxon>
        <taxon>Gobioidei</taxon>
        <taxon>Gobiidae</taxon>
        <taxon>Benthophilinae</taxon>
        <taxon>Neogobiini</taxon>
        <taxon>Neogobius</taxon>
    </lineage>
</organism>
<dbReference type="Proteomes" id="UP000694523">
    <property type="component" value="Unplaced"/>
</dbReference>
<dbReference type="InterPro" id="IPR001304">
    <property type="entry name" value="C-type_lectin-like"/>
</dbReference>
<sequence length="152" mass="16984">MSTMKLVVFTLLVGAIMAQDTVNWAIFEGRSYAYFSKSLKWTDAQEFCLTLGGSLASIRSSREDYFVKALAEGHRAWIGYSDAQTEGAWLWIDSDPSTYSLWCPGEPKNAGGHQNCALIDSIRLAFSPPIEFKCWDDQDCHSTYGFVCTKAL</sequence>
<accession>A0A8C6T6Q5</accession>
<feature type="domain" description="C-type lectin" evidence="2">
    <location>
        <begin position="27"/>
        <end position="149"/>
    </location>
</feature>
<dbReference type="SUPFAM" id="SSF56436">
    <property type="entry name" value="C-type lectin-like"/>
    <property type="match status" value="1"/>
</dbReference>